<dbReference type="InterPro" id="IPR036631">
    <property type="entry name" value="MGMT_N_sf"/>
</dbReference>
<gene>
    <name evidence="10" type="ORF">A5886_002833</name>
</gene>
<dbReference type="OrthoDB" id="9802228at2"/>
<dbReference type="Pfam" id="PF01035">
    <property type="entry name" value="DNA_binding_1"/>
    <property type="match status" value="1"/>
</dbReference>
<dbReference type="Gene3D" id="1.10.10.10">
    <property type="entry name" value="Winged helix-like DNA-binding domain superfamily/Winged helix DNA-binding domain"/>
    <property type="match status" value="1"/>
</dbReference>
<dbReference type="GO" id="GO:0006281">
    <property type="term" value="P:DNA repair"/>
    <property type="evidence" value="ECO:0007669"/>
    <property type="project" value="UniProtKB-KW"/>
</dbReference>
<comment type="catalytic activity">
    <reaction evidence="1">
        <text>a 4-O-methyl-thymidine in DNA + L-cysteinyl-[protein] = a thymidine in DNA + S-methyl-L-cysteinyl-[protein]</text>
        <dbReference type="Rhea" id="RHEA:53428"/>
        <dbReference type="Rhea" id="RHEA-COMP:10131"/>
        <dbReference type="Rhea" id="RHEA-COMP:10132"/>
        <dbReference type="Rhea" id="RHEA-COMP:13555"/>
        <dbReference type="Rhea" id="RHEA-COMP:13556"/>
        <dbReference type="ChEBI" id="CHEBI:29950"/>
        <dbReference type="ChEBI" id="CHEBI:82612"/>
        <dbReference type="ChEBI" id="CHEBI:137386"/>
        <dbReference type="ChEBI" id="CHEBI:137387"/>
        <dbReference type="EC" id="2.1.1.63"/>
    </reaction>
</comment>
<dbReference type="RefSeq" id="WP_086275726.1">
    <property type="nucleotide sequence ID" value="NZ_NGKU01000001.1"/>
</dbReference>
<dbReference type="PANTHER" id="PTHR10815:SF5">
    <property type="entry name" value="METHYLATED-DNA--PROTEIN-CYSTEINE METHYLTRANSFERASE"/>
    <property type="match status" value="1"/>
</dbReference>
<dbReference type="EC" id="2.1.1.63" evidence="3"/>
<evidence type="ECO:0000256" key="6">
    <source>
        <dbReference type="ARBA" id="ARBA00022763"/>
    </source>
</evidence>
<evidence type="ECO:0000256" key="5">
    <source>
        <dbReference type="ARBA" id="ARBA00022679"/>
    </source>
</evidence>
<comment type="catalytic activity">
    <reaction evidence="8">
        <text>a 6-O-methyl-2'-deoxyguanosine in DNA + L-cysteinyl-[protein] = S-methyl-L-cysteinyl-[protein] + a 2'-deoxyguanosine in DNA</text>
        <dbReference type="Rhea" id="RHEA:24000"/>
        <dbReference type="Rhea" id="RHEA-COMP:10131"/>
        <dbReference type="Rhea" id="RHEA-COMP:10132"/>
        <dbReference type="Rhea" id="RHEA-COMP:11367"/>
        <dbReference type="Rhea" id="RHEA-COMP:11368"/>
        <dbReference type="ChEBI" id="CHEBI:29950"/>
        <dbReference type="ChEBI" id="CHEBI:82612"/>
        <dbReference type="ChEBI" id="CHEBI:85445"/>
        <dbReference type="ChEBI" id="CHEBI:85448"/>
        <dbReference type="EC" id="2.1.1.63"/>
    </reaction>
</comment>
<evidence type="ECO:0000256" key="1">
    <source>
        <dbReference type="ARBA" id="ARBA00001286"/>
    </source>
</evidence>
<keyword evidence="11" id="KW-1185">Reference proteome</keyword>
<keyword evidence="5" id="KW-0808">Transferase</keyword>
<dbReference type="SUPFAM" id="SSF46767">
    <property type="entry name" value="Methylated DNA-protein cysteine methyltransferase, C-terminal domain"/>
    <property type="match status" value="1"/>
</dbReference>
<feature type="domain" description="Methylated-DNA-[protein]-cysteine S-methyltransferase DNA binding" evidence="9">
    <location>
        <begin position="80"/>
        <end position="160"/>
    </location>
</feature>
<evidence type="ECO:0000313" key="11">
    <source>
        <dbReference type="Proteomes" id="UP000195043"/>
    </source>
</evidence>
<dbReference type="FunFam" id="1.10.10.10:FF:000214">
    <property type="entry name" value="Methylated-DNA--protein-cysteine methyltransferase"/>
    <property type="match status" value="1"/>
</dbReference>
<evidence type="ECO:0000259" key="9">
    <source>
        <dbReference type="Pfam" id="PF01035"/>
    </source>
</evidence>
<keyword evidence="6" id="KW-0227">DNA damage</keyword>
<sequence length="164" mass="18676">MLVTQQKFRVNEESYEAFRTEQGYVYLGKTVAHDEWTKFFPQAQISETKAPDHRIEEQFQRYFAGEPIAFDLPFDFIGTPFQQTVWRVLAEIPYGQTISYSALAQKVGRPTAIRAVANAVGRNPLMILVPCHRVLGKNGRLTGYRGGLPTKQHLLDIEGIAYKL</sequence>
<dbReference type="STRING" id="1834191.A5886_002833"/>
<keyword evidence="4" id="KW-0489">Methyltransferase</keyword>
<comment type="similarity">
    <text evidence="2">Belongs to the MGMT family.</text>
</comment>
<dbReference type="GO" id="GO:0032259">
    <property type="term" value="P:methylation"/>
    <property type="evidence" value="ECO:0007669"/>
    <property type="project" value="UniProtKB-KW"/>
</dbReference>
<dbReference type="InterPro" id="IPR001497">
    <property type="entry name" value="MethylDNA_cys_MeTrfase_AS"/>
</dbReference>
<dbReference type="GO" id="GO:0003908">
    <property type="term" value="F:methylated-DNA-[protein]-cysteine S-methyltransferase activity"/>
    <property type="evidence" value="ECO:0007669"/>
    <property type="project" value="UniProtKB-EC"/>
</dbReference>
<evidence type="ECO:0000256" key="7">
    <source>
        <dbReference type="ARBA" id="ARBA00023204"/>
    </source>
</evidence>
<dbReference type="CDD" id="cd06445">
    <property type="entry name" value="ATase"/>
    <property type="match status" value="1"/>
</dbReference>
<name>A0A242A9V7_9ENTE</name>
<dbReference type="InterPro" id="IPR036388">
    <property type="entry name" value="WH-like_DNA-bd_sf"/>
</dbReference>
<accession>A0A242A9V7</accession>
<dbReference type="InterPro" id="IPR014048">
    <property type="entry name" value="MethylDNA_cys_MeTrfase_DNA-bd"/>
</dbReference>
<evidence type="ECO:0000256" key="4">
    <source>
        <dbReference type="ARBA" id="ARBA00022603"/>
    </source>
</evidence>
<dbReference type="InterPro" id="IPR036217">
    <property type="entry name" value="MethylDNA_cys_MeTrfase_DNAb"/>
</dbReference>
<dbReference type="AlphaFoldDB" id="A0A242A9V7"/>
<organism evidence="10 11">
    <name type="scientific">Candidatus Enterococcus testudinis</name>
    <dbReference type="NCBI Taxonomy" id="1834191"/>
    <lineage>
        <taxon>Bacteria</taxon>
        <taxon>Bacillati</taxon>
        <taxon>Bacillota</taxon>
        <taxon>Bacilli</taxon>
        <taxon>Lactobacillales</taxon>
        <taxon>Enterococcaceae</taxon>
        <taxon>Enterococcus</taxon>
    </lineage>
</organism>
<comment type="caution">
    <text evidence="10">The sequence shown here is derived from an EMBL/GenBank/DDBJ whole genome shotgun (WGS) entry which is preliminary data.</text>
</comment>
<dbReference type="PANTHER" id="PTHR10815">
    <property type="entry name" value="METHYLATED-DNA--PROTEIN-CYSTEINE METHYLTRANSFERASE"/>
    <property type="match status" value="1"/>
</dbReference>
<evidence type="ECO:0000313" key="10">
    <source>
        <dbReference type="EMBL" id="OTN77732.1"/>
    </source>
</evidence>
<evidence type="ECO:0000256" key="8">
    <source>
        <dbReference type="ARBA" id="ARBA00049348"/>
    </source>
</evidence>
<protein>
    <recommendedName>
        <fullName evidence="3">methylated-DNA--[protein]-cysteine S-methyltransferase</fullName>
        <ecNumber evidence="3">2.1.1.63</ecNumber>
    </recommendedName>
</protein>
<dbReference type="NCBIfam" id="TIGR00589">
    <property type="entry name" value="ogt"/>
    <property type="match status" value="1"/>
</dbReference>
<dbReference type="Proteomes" id="UP000195043">
    <property type="component" value="Unassembled WGS sequence"/>
</dbReference>
<evidence type="ECO:0000256" key="2">
    <source>
        <dbReference type="ARBA" id="ARBA00008711"/>
    </source>
</evidence>
<keyword evidence="7" id="KW-0234">DNA repair</keyword>
<dbReference type="SUPFAM" id="SSF53155">
    <property type="entry name" value="Methylated DNA-protein cysteine methyltransferase domain"/>
    <property type="match status" value="1"/>
</dbReference>
<dbReference type="PROSITE" id="PS00374">
    <property type="entry name" value="MGMT"/>
    <property type="match status" value="1"/>
</dbReference>
<dbReference type="EMBL" id="NGKU01000001">
    <property type="protein sequence ID" value="OTN77732.1"/>
    <property type="molecule type" value="Genomic_DNA"/>
</dbReference>
<proteinExistence type="inferred from homology"/>
<reference evidence="10 11" key="1">
    <citation type="submission" date="2017-05" db="EMBL/GenBank/DDBJ databases">
        <title>The Genome Sequence of Enterococcus sp. 8G7_MSG3316.</title>
        <authorList>
            <consortium name="The Broad Institute Genomics Platform"/>
            <consortium name="The Broad Institute Genomic Center for Infectious Diseases"/>
            <person name="Earl A."/>
            <person name="Manson A."/>
            <person name="Schwartman J."/>
            <person name="Gilmore M."/>
            <person name="Abouelleil A."/>
            <person name="Cao P."/>
            <person name="Chapman S."/>
            <person name="Cusick C."/>
            <person name="Shea T."/>
            <person name="Young S."/>
            <person name="Neafsey D."/>
            <person name="Nusbaum C."/>
            <person name="Birren B."/>
        </authorList>
    </citation>
    <scope>NUCLEOTIDE SEQUENCE [LARGE SCALE GENOMIC DNA]</scope>
    <source>
        <strain evidence="10 11">8G7_MSG3316</strain>
    </source>
</reference>
<evidence type="ECO:0000256" key="3">
    <source>
        <dbReference type="ARBA" id="ARBA00011918"/>
    </source>
</evidence>